<dbReference type="EMBL" id="MG807320">
    <property type="protein sequence ID" value="AVL94592.1"/>
    <property type="molecule type" value="Genomic_DNA"/>
</dbReference>
<dbReference type="Proteomes" id="UP000289600">
    <property type="component" value="Segment"/>
</dbReference>
<proteinExistence type="inferred from homology"/>
<sequence length="418" mass="49388">MTNTNKIIDPNSRMVSGPVNVIRLQGNIHGVPKVLYLFLDYHIEVDRQTQCENIFSQDVQKYFANNFYKLNSGTKMFDFFLEIFPTEIAESIHDNNTPEVDNKEMYIEEVVKLFKKLFQYDPKKNVVLVNNLIKKIRLHYLDIRDYYKNNIHDRTSNMVTIAKNFMVNDSLTSSGLRNIIRLMKIMRAHLEDVVNILDSPINKTQRAKIIKTRNNDKLEMDTLQYLTRKIKEEYKYDDVKKIMNQLLNKSIRNFKATINDIDECIKLFTNYANLIDETKGILNKDNNTSYLYVYGLSNYTIRNMIVEIVNKVESLFDEKLIEFFARFTDIFFLRRFLDKDYITNAITYSGALHANMYVYVLVNFFDFKVTHISHSIISDTDKLTKEIKKRSLVEIQELILPQEFGQCSSMDHFPKEFL</sequence>
<name>A0A2P1EL18_9VIRU</name>
<gene>
    <name evidence="2" type="ORF">mc_206</name>
</gene>
<keyword evidence="3" id="KW-1185">Reference proteome</keyword>
<dbReference type="InterPro" id="IPR043885">
    <property type="entry name" value="DUF5847"/>
</dbReference>
<accession>A0A2P1EL18</accession>
<organism evidence="2 3">
    <name type="scientific">Moumouvirus australiensis</name>
    <dbReference type="NCBI Taxonomy" id="2109587"/>
    <lineage>
        <taxon>Viruses</taxon>
        <taxon>Varidnaviria</taxon>
        <taxon>Bamfordvirae</taxon>
        <taxon>Nucleocytoviricota</taxon>
        <taxon>Megaviricetes</taxon>
        <taxon>Imitervirales</taxon>
        <taxon>Mimiviridae</taxon>
        <taxon>Megamimivirinae</taxon>
        <taxon>Moumouvirus</taxon>
        <taxon>Moumouvirus australiense</taxon>
    </lineage>
</organism>
<evidence type="ECO:0000313" key="3">
    <source>
        <dbReference type="Proteomes" id="UP000289600"/>
    </source>
</evidence>
<comment type="similarity">
    <text evidence="1">Belongs to the mimivirus R160 family.</text>
</comment>
<protein>
    <submittedName>
        <fullName evidence="2">Uncharacterized protein</fullName>
    </submittedName>
</protein>
<reference evidence="3" key="1">
    <citation type="submission" date="2018-01" db="EMBL/GenBank/DDBJ databases">
        <title>Testimony of 'menage a trois' revealed by the proteome of Megavirus virophage.</title>
        <authorList>
            <person name="Jeudy S."/>
            <person name="Bertaux L."/>
            <person name="Alempic J.-M."/>
            <person name="Lartigue A."/>
            <person name="Legendre M."/>
            <person name="Philippe N."/>
            <person name="Beucher L."/>
            <person name="Biondi E."/>
            <person name="Juul S."/>
            <person name="Turner D."/>
            <person name="Coute Y."/>
            <person name="Claverie J.-M."/>
            <person name="Abergel C."/>
        </authorList>
    </citation>
    <scope>NUCLEOTIDE SEQUENCE [LARGE SCALE GENOMIC DNA]</scope>
</reference>
<evidence type="ECO:0000256" key="1">
    <source>
        <dbReference type="ARBA" id="ARBA00023598"/>
    </source>
</evidence>
<evidence type="ECO:0000313" key="2">
    <source>
        <dbReference type="EMBL" id="AVL94592.1"/>
    </source>
</evidence>
<dbReference type="Pfam" id="PF19165">
    <property type="entry name" value="DUF5847"/>
    <property type="match status" value="1"/>
</dbReference>